<evidence type="ECO:0000313" key="2">
    <source>
        <dbReference type="Proteomes" id="UP001152888"/>
    </source>
</evidence>
<sequence length="33" mass="3888">MSLFRKIGRGVGNSLFYWKKIQNRCNARRSKTA</sequence>
<dbReference type="Proteomes" id="UP001152888">
    <property type="component" value="Unassembled WGS sequence"/>
</dbReference>
<gene>
    <name evidence="1" type="ORF">ACAOBT_LOCUS25131</name>
</gene>
<reference evidence="1" key="1">
    <citation type="submission" date="2022-03" db="EMBL/GenBank/DDBJ databases">
        <authorList>
            <person name="Sayadi A."/>
        </authorList>
    </citation>
    <scope>NUCLEOTIDE SEQUENCE</scope>
</reference>
<comment type="caution">
    <text evidence="1">The sequence shown here is derived from an EMBL/GenBank/DDBJ whole genome shotgun (WGS) entry which is preliminary data.</text>
</comment>
<accession>A0A9P0LRP8</accession>
<keyword evidence="2" id="KW-1185">Reference proteome</keyword>
<evidence type="ECO:0000313" key="1">
    <source>
        <dbReference type="EMBL" id="CAH1999699.1"/>
    </source>
</evidence>
<dbReference type="EMBL" id="CAKOFQ010007377">
    <property type="protein sequence ID" value="CAH1999699.1"/>
    <property type="molecule type" value="Genomic_DNA"/>
</dbReference>
<protein>
    <submittedName>
        <fullName evidence="1">Uncharacterized protein</fullName>
    </submittedName>
</protein>
<proteinExistence type="predicted"/>
<dbReference type="AlphaFoldDB" id="A0A9P0LRP8"/>
<organism evidence="1 2">
    <name type="scientific">Acanthoscelides obtectus</name>
    <name type="common">Bean weevil</name>
    <name type="synonym">Bruchus obtectus</name>
    <dbReference type="NCBI Taxonomy" id="200917"/>
    <lineage>
        <taxon>Eukaryota</taxon>
        <taxon>Metazoa</taxon>
        <taxon>Ecdysozoa</taxon>
        <taxon>Arthropoda</taxon>
        <taxon>Hexapoda</taxon>
        <taxon>Insecta</taxon>
        <taxon>Pterygota</taxon>
        <taxon>Neoptera</taxon>
        <taxon>Endopterygota</taxon>
        <taxon>Coleoptera</taxon>
        <taxon>Polyphaga</taxon>
        <taxon>Cucujiformia</taxon>
        <taxon>Chrysomeloidea</taxon>
        <taxon>Chrysomelidae</taxon>
        <taxon>Bruchinae</taxon>
        <taxon>Bruchini</taxon>
        <taxon>Acanthoscelides</taxon>
    </lineage>
</organism>
<name>A0A9P0LRP8_ACAOB</name>